<dbReference type="PRINTS" id="PR00039">
    <property type="entry name" value="HTHLYSR"/>
</dbReference>
<evidence type="ECO:0000256" key="2">
    <source>
        <dbReference type="ARBA" id="ARBA00023015"/>
    </source>
</evidence>
<dbReference type="InterPro" id="IPR000847">
    <property type="entry name" value="LysR_HTH_N"/>
</dbReference>
<dbReference type="Gene3D" id="3.40.190.10">
    <property type="entry name" value="Periplasmic binding protein-like II"/>
    <property type="match status" value="2"/>
</dbReference>
<reference evidence="6 7" key="1">
    <citation type="submission" date="2019-11" db="EMBL/GenBank/DDBJ databases">
        <authorList>
            <person name="Holert J."/>
        </authorList>
    </citation>
    <scope>NUCLEOTIDE SEQUENCE [LARGE SCALE GENOMIC DNA]</scope>
    <source>
        <strain evidence="6">BC8_1</strain>
    </source>
</reference>
<evidence type="ECO:0000259" key="5">
    <source>
        <dbReference type="PROSITE" id="PS50931"/>
    </source>
</evidence>
<dbReference type="Pfam" id="PF03466">
    <property type="entry name" value="LysR_substrate"/>
    <property type="match status" value="1"/>
</dbReference>
<keyword evidence="2" id="KW-0805">Transcription regulation</keyword>
<name>A0A5S9QYN0_MYCVN</name>
<dbReference type="InterPro" id="IPR005119">
    <property type="entry name" value="LysR_subst-bd"/>
</dbReference>
<feature type="domain" description="HTH lysR-type" evidence="5">
    <location>
        <begin position="12"/>
        <end position="69"/>
    </location>
</feature>
<dbReference type="SUPFAM" id="SSF53850">
    <property type="entry name" value="Periplasmic binding protein-like II"/>
    <property type="match status" value="1"/>
</dbReference>
<keyword evidence="4" id="KW-0804">Transcription</keyword>
<protein>
    <submittedName>
        <fullName evidence="6">Putative HTH-type transcriptional regulator</fullName>
    </submittedName>
</protein>
<dbReference type="GO" id="GO:0003700">
    <property type="term" value="F:DNA-binding transcription factor activity"/>
    <property type="evidence" value="ECO:0007669"/>
    <property type="project" value="InterPro"/>
</dbReference>
<keyword evidence="7" id="KW-1185">Reference proteome</keyword>
<dbReference type="Proteomes" id="UP000430146">
    <property type="component" value="Unassembled WGS sequence"/>
</dbReference>
<dbReference type="GO" id="GO:0000976">
    <property type="term" value="F:transcription cis-regulatory region binding"/>
    <property type="evidence" value="ECO:0007669"/>
    <property type="project" value="TreeGrafter"/>
</dbReference>
<dbReference type="EMBL" id="CACSIP010000023">
    <property type="protein sequence ID" value="CAA0124323.1"/>
    <property type="molecule type" value="Genomic_DNA"/>
</dbReference>
<dbReference type="SUPFAM" id="SSF46785">
    <property type="entry name" value="Winged helix' DNA-binding domain"/>
    <property type="match status" value="1"/>
</dbReference>
<evidence type="ECO:0000313" key="6">
    <source>
        <dbReference type="EMBL" id="CAA0124323.1"/>
    </source>
</evidence>
<dbReference type="AlphaFoldDB" id="A0A5S9QYN0"/>
<dbReference type="InterPro" id="IPR036388">
    <property type="entry name" value="WH-like_DNA-bd_sf"/>
</dbReference>
<dbReference type="PANTHER" id="PTHR30126:SF39">
    <property type="entry name" value="HTH-TYPE TRANSCRIPTIONAL REGULATOR CYSL"/>
    <property type="match status" value="1"/>
</dbReference>
<sequence length="311" mass="33523">MAVNRSKHRDLRNIAGLQTLVMVSELGSLTEAARRLGVTQQAVSARLQSLEQAAGRPLLVRGPKGRTLTADGKVIADVALEVLSALERLDTVVDCLHTQRYVLRAAASYTVAEYLIPRWLMQLSLTHGADNAQVTVAAVNSATVFAEVLDGLHDVGFVESPDVPAGLHHRVVGRDEMVVVVAPNHPWAGTDGRAVGIDELAATPLVCREAGSGTRSSYERLISSRNPRLAVAPPAIELPTTAAIKNAVRWGFAPAVLSLLSVREDLDYGRLRRVRVDSPAFVRDIKAVWPASVKSLSAPARQLIEVASRRH</sequence>
<dbReference type="Pfam" id="PF00126">
    <property type="entry name" value="HTH_1"/>
    <property type="match status" value="1"/>
</dbReference>
<dbReference type="Gene3D" id="1.10.10.10">
    <property type="entry name" value="Winged helix-like DNA-binding domain superfamily/Winged helix DNA-binding domain"/>
    <property type="match status" value="1"/>
</dbReference>
<dbReference type="PANTHER" id="PTHR30126">
    <property type="entry name" value="HTH-TYPE TRANSCRIPTIONAL REGULATOR"/>
    <property type="match status" value="1"/>
</dbReference>
<dbReference type="PROSITE" id="PS50931">
    <property type="entry name" value="HTH_LYSR"/>
    <property type="match status" value="1"/>
</dbReference>
<gene>
    <name evidence="6" type="ORF">AELLOGFF_00946</name>
</gene>
<dbReference type="InterPro" id="IPR036390">
    <property type="entry name" value="WH_DNA-bd_sf"/>
</dbReference>
<dbReference type="RefSeq" id="WP_234897494.1">
    <property type="nucleotide sequence ID" value="NZ_CACSIP010000023.1"/>
</dbReference>
<evidence type="ECO:0000256" key="1">
    <source>
        <dbReference type="ARBA" id="ARBA00009437"/>
    </source>
</evidence>
<keyword evidence="3" id="KW-0238">DNA-binding</keyword>
<evidence type="ECO:0000256" key="4">
    <source>
        <dbReference type="ARBA" id="ARBA00023163"/>
    </source>
</evidence>
<evidence type="ECO:0000313" key="7">
    <source>
        <dbReference type="Proteomes" id="UP000430146"/>
    </source>
</evidence>
<comment type="similarity">
    <text evidence="1">Belongs to the LysR transcriptional regulatory family.</text>
</comment>
<organism evidence="6 7">
    <name type="scientific">Mycolicibacterium vanbaalenii</name>
    <name type="common">Mycobacterium vanbaalenii</name>
    <dbReference type="NCBI Taxonomy" id="110539"/>
    <lineage>
        <taxon>Bacteria</taxon>
        <taxon>Bacillati</taxon>
        <taxon>Actinomycetota</taxon>
        <taxon>Actinomycetes</taxon>
        <taxon>Mycobacteriales</taxon>
        <taxon>Mycobacteriaceae</taxon>
        <taxon>Mycolicibacterium</taxon>
    </lineage>
</organism>
<evidence type="ECO:0000256" key="3">
    <source>
        <dbReference type="ARBA" id="ARBA00023125"/>
    </source>
</evidence>
<accession>A0A5S9QYN0</accession>
<proteinExistence type="inferred from homology"/>